<proteinExistence type="predicted"/>
<reference evidence="1" key="1">
    <citation type="submission" date="2020-04" db="EMBL/GenBank/DDBJ databases">
        <title>A chromosome-scale assembly and high-density genetic map of the yellow drum (Nibea albiflora) genome.</title>
        <authorList>
            <person name="Xu D."/>
            <person name="Zhang W."/>
            <person name="Chen R."/>
            <person name="Tan P."/>
            <person name="Wang L."/>
            <person name="Song H."/>
            <person name="Tian L."/>
            <person name="Zhu Q."/>
            <person name="Wang B."/>
        </authorList>
    </citation>
    <scope>NUCLEOTIDE SEQUENCE</scope>
    <source>
        <strain evidence="1">ZJHYS-2018</strain>
    </source>
</reference>
<name>A0ACB7EPY5_NIBAL</name>
<dbReference type="Proteomes" id="UP000805704">
    <property type="component" value="Chromosome 3"/>
</dbReference>
<keyword evidence="2" id="KW-1185">Reference proteome</keyword>
<organism evidence="1 2">
    <name type="scientific">Nibea albiflora</name>
    <name type="common">Yellow drum</name>
    <name type="synonym">Corvina albiflora</name>
    <dbReference type="NCBI Taxonomy" id="240163"/>
    <lineage>
        <taxon>Eukaryota</taxon>
        <taxon>Metazoa</taxon>
        <taxon>Chordata</taxon>
        <taxon>Craniata</taxon>
        <taxon>Vertebrata</taxon>
        <taxon>Euteleostomi</taxon>
        <taxon>Actinopterygii</taxon>
        <taxon>Neopterygii</taxon>
        <taxon>Teleostei</taxon>
        <taxon>Neoteleostei</taxon>
        <taxon>Acanthomorphata</taxon>
        <taxon>Eupercaria</taxon>
        <taxon>Sciaenidae</taxon>
        <taxon>Nibea</taxon>
    </lineage>
</organism>
<gene>
    <name evidence="1" type="primary">TSTD1</name>
    <name evidence="1" type="ORF">GBF38_008030</name>
</gene>
<evidence type="ECO:0000313" key="1">
    <source>
        <dbReference type="EMBL" id="KAG8003994.1"/>
    </source>
</evidence>
<evidence type="ECO:0000313" key="2">
    <source>
        <dbReference type="Proteomes" id="UP000805704"/>
    </source>
</evidence>
<sequence>VTKEISYEDLKALVGKSQNLFLVDVRTKEEVDKGRIPGSVHIPVDTVEAAFKMEPEDFKAKYGVTKPPLDAPELVFHCQVLRLVMLLGKQRQQRAVKTAGGLLVLLWTTTGEAVQSLNCTVLTDLKESMFPRMSPCPSLPDPEELCAFTDLYGSLRLLLSFQMRDSRLFLPEWCARIEAFLHMFSLVNAGV</sequence>
<comment type="caution">
    <text evidence="1">The sequence shown here is derived from an EMBL/GenBank/DDBJ whole genome shotgun (WGS) entry which is preliminary data.</text>
</comment>
<feature type="non-terminal residue" evidence="1">
    <location>
        <position position="191"/>
    </location>
</feature>
<dbReference type="EMBL" id="CM024791">
    <property type="protein sequence ID" value="KAG8003994.1"/>
    <property type="molecule type" value="Genomic_DNA"/>
</dbReference>
<feature type="non-terminal residue" evidence="1">
    <location>
        <position position="1"/>
    </location>
</feature>
<accession>A0ACB7EPY5</accession>
<protein>
    <submittedName>
        <fullName evidence="1">Thiosulfate sulfurtransferase/rhodanese-like domain-containing protein 1</fullName>
    </submittedName>
</protein>